<protein>
    <submittedName>
        <fullName evidence="2">Uncharacterized protein</fullName>
    </submittedName>
</protein>
<dbReference type="AlphaFoldDB" id="A0A8S1DZT8"/>
<dbReference type="EMBL" id="CADEPM010000001">
    <property type="protein sequence ID" value="CAB3396916.1"/>
    <property type="molecule type" value="Genomic_DNA"/>
</dbReference>
<proteinExistence type="predicted"/>
<gene>
    <name evidence="2" type="ORF">CBOVIS_LOCUS408</name>
</gene>
<evidence type="ECO:0000256" key="1">
    <source>
        <dbReference type="SAM" id="Phobius"/>
    </source>
</evidence>
<evidence type="ECO:0000313" key="3">
    <source>
        <dbReference type="Proteomes" id="UP000494206"/>
    </source>
</evidence>
<keyword evidence="1" id="KW-0812">Transmembrane</keyword>
<reference evidence="2 3" key="1">
    <citation type="submission" date="2020-04" db="EMBL/GenBank/DDBJ databases">
        <authorList>
            <person name="Laetsch R D."/>
            <person name="Stevens L."/>
            <person name="Kumar S."/>
            <person name="Blaxter L. M."/>
        </authorList>
    </citation>
    <scope>NUCLEOTIDE SEQUENCE [LARGE SCALE GENOMIC DNA]</scope>
</reference>
<keyword evidence="3" id="KW-1185">Reference proteome</keyword>
<organism evidence="2 3">
    <name type="scientific">Caenorhabditis bovis</name>
    <dbReference type="NCBI Taxonomy" id="2654633"/>
    <lineage>
        <taxon>Eukaryota</taxon>
        <taxon>Metazoa</taxon>
        <taxon>Ecdysozoa</taxon>
        <taxon>Nematoda</taxon>
        <taxon>Chromadorea</taxon>
        <taxon>Rhabditida</taxon>
        <taxon>Rhabditina</taxon>
        <taxon>Rhabditomorpha</taxon>
        <taxon>Rhabditoidea</taxon>
        <taxon>Rhabditidae</taxon>
        <taxon>Peloderinae</taxon>
        <taxon>Caenorhabditis</taxon>
    </lineage>
</organism>
<keyword evidence="1" id="KW-0472">Membrane</keyword>
<evidence type="ECO:0000313" key="2">
    <source>
        <dbReference type="EMBL" id="CAB3396916.1"/>
    </source>
</evidence>
<feature type="transmembrane region" description="Helical" evidence="1">
    <location>
        <begin position="65"/>
        <end position="91"/>
    </location>
</feature>
<comment type="caution">
    <text evidence="2">The sequence shown here is derived from an EMBL/GenBank/DDBJ whole genome shotgun (WGS) entry which is preliminary data.</text>
</comment>
<name>A0A8S1DZT8_9PELO</name>
<dbReference type="Proteomes" id="UP000494206">
    <property type="component" value="Unassembled WGS sequence"/>
</dbReference>
<accession>A0A8S1DZT8</accession>
<sequence length="92" mass="10244">MLSESRECIVPNEAKTPQTIDTMDKNNHNRRFDDNDELPQVRLSLGEPTGHRKRFEPLSESALNLYALIIAATIGILGLLGLVIAVIILAYK</sequence>
<keyword evidence="1" id="KW-1133">Transmembrane helix</keyword>